<dbReference type="GO" id="GO:0047753">
    <property type="term" value="F:choline-sulfatase activity"/>
    <property type="evidence" value="ECO:0007669"/>
    <property type="project" value="UniProtKB-EC"/>
</dbReference>
<feature type="domain" description="Sulfatase N-terminal" evidence="5">
    <location>
        <begin position="34"/>
        <end position="393"/>
    </location>
</feature>
<evidence type="ECO:0000313" key="7">
    <source>
        <dbReference type="Proteomes" id="UP000317243"/>
    </source>
</evidence>
<dbReference type="Proteomes" id="UP000317243">
    <property type="component" value="Unassembled WGS sequence"/>
</dbReference>
<dbReference type="Pfam" id="PF00884">
    <property type="entry name" value="Sulfatase"/>
    <property type="match status" value="1"/>
</dbReference>
<dbReference type="EMBL" id="SIHI01000001">
    <property type="protein sequence ID" value="TWT57268.1"/>
    <property type="molecule type" value="Genomic_DNA"/>
</dbReference>
<evidence type="ECO:0000256" key="3">
    <source>
        <dbReference type="ARBA" id="ARBA00022801"/>
    </source>
</evidence>
<evidence type="ECO:0000256" key="2">
    <source>
        <dbReference type="ARBA" id="ARBA00022723"/>
    </source>
</evidence>
<dbReference type="Gene3D" id="3.40.720.10">
    <property type="entry name" value="Alkaline Phosphatase, subunit A"/>
    <property type="match status" value="1"/>
</dbReference>
<reference evidence="6 7" key="1">
    <citation type="submission" date="2019-02" db="EMBL/GenBank/DDBJ databases">
        <title>Deep-cultivation of Planctomycetes and their phenomic and genomic characterization uncovers novel biology.</title>
        <authorList>
            <person name="Wiegand S."/>
            <person name="Jogler M."/>
            <person name="Boedeker C."/>
            <person name="Pinto D."/>
            <person name="Vollmers J."/>
            <person name="Rivas-Marin E."/>
            <person name="Kohn T."/>
            <person name="Peeters S.H."/>
            <person name="Heuer A."/>
            <person name="Rast P."/>
            <person name="Oberbeckmann S."/>
            <person name="Bunk B."/>
            <person name="Jeske O."/>
            <person name="Meyerdierks A."/>
            <person name="Storesund J.E."/>
            <person name="Kallscheuer N."/>
            <person name="Luecker S."/>
            <person name="Lage O.M."/>
            <person name="Pohl T."/>
            <person name="Merkel B.J."/>
            <person name="Hornburger P."/>
            <person name="Mueller R.-W."/>
            <person name="Bruemmer F."/>
            <person name="Labrenz M."/>
            <person name="Spormann A.M."/>
            <person name="Op Den Camp H."/>
            <person name="Overmann J."/>
            <person name="Amann R."/>
            <person name="Jetten M.S.M."/>
            <person name="Mascher T."/>
            <person name="Medema M.H."/>
            <person name="Devos D.P."/>
            <person name="Kaster A.-K."/>
            <person name="Ovreas L."/>
            <person name="Rohde M."/>
            <person name="Galperin M.Y."/>
            <person name="Jogler C."/>
        </authorList>
    </citation>
    <scope>NUCLEOTIDE SEQUENCE [LARGE SCALE GENOMIC DNA]</scope>
    <source>
        <strain evidence="6 7">KOR42</strain>
    </source>
</reference>
<evidence type="ECO:0000256" key="1">
    <source>
        <dbReference type="ARBA" id="ARBA00008779"/>
    </source>
</evidence>
<dbReference type="InterPro" id="IPR024607">
    <property type="entry name" value="Sulfatase_CS"/>
</dbReference>
<gene>
    <name evidence="6" type="primary">betC_6</name>
    <name evidence="6" type="ORF">KOR42_06270</name>
</gene>
<sequence>MVKQSRIAVFVALVGVICFEPLVFGQEFSRPPRPNIVFILTDDQAPWAMGTAIRRGLFEDVPTAATPNMDRLAAEGAMFSNFFCTTPVCSPARVAIATGRYASEFGIDDFIPSPTHKLFDPEQQQSLEPEASTTFAEVFQSQGYRTGLVGKWHLGDWSLPGNERFHPTSFGFNEFTGLLSGGTSPENPELEIDGQVQTVPGLTTDLLTDHALDFIERACLAGKPFLLCFHTRAPHGRWLPVAPEDWSPYAELDPATPSYPDLNVEKVKKSMLEYLASTSGVDRNLGRLLDELDRLQISKNTIVVFSSDHGYNMGHNGIVHKGNGIWATRSKPPGEFHHKTRVISDKYRPNLYDLSLKVPTIVRWPGRTKPGSMIDYTATSLDFFPTLLAMADIPIPANLNLRGRDLTPVLRGELSPLWNQDLYAEYNMIHYAVATLRCYRTPGFKLIRDFHNEGRDEFYDLVEDPEESVNLIDDPDPRIQKTIRELHEKLIAHMETINDPLLETLKQTSNNPNFER</sequence>
<dbReference type="InterPro" id="IPR000917">
    <property type="entry name" value="Sulfatase_N"/>
</dbReference>
<dbReference type="EC" id="3.1.6.6" evidence="6"/>
<dbReference type="SUPFAM" id="SSF53649">
    <property type="entry name" value="Alkaline phosphatase-like"/>
    <property type="match status" value="1"/>
</dbReference>
<keyword evidence="2" id="KW-0479">Metal-binding</keyword>
<accession>A0A5C5X392</accession>
<dbReference type="GO" id="GO:0004065">
    <property type="term" value="F:arylsulfatase activity"/>
    <property type="evidence" value="ECO:0007669"/>
    <property type="project" value="TreeGrafter"/>
</dbReference>
<keyword evidence="4" id="KW-0106">Calcium</keyword>
<comment type="similarity">
    <text evidence="1">Belongs to the sulfatase family.</text>
</comment>
<dbReference type="PANTHER" id="PTHR42693">
    <property type="entry name" value="ARYLSULFATASE FAMILY MEMBER"/>
    <property type="match status" value="1"/>
</dbReference>
<protein>
    <submittedName>
        <fullName evidence="6">Choline-sulfatase</fullName>
        <ecNumber evidence="6">3.1.6.6</ecNumber>
    </submittedName>
</protein>
<proteinExistence type="inferred from homology"/>
<keyword evidence="7" id="KW-1185">Reference proteome</keyword>
<evidence type="ECO:0000313" key="6">
    <source>
        <dbReference type="EMBL" id="TWT57268.1"/>
    </source>
</evidence>
<dbReference type="GO" id="GO:0046872">
    <property type="term" value="F:metal ion binding"/>
    <property type="evidence" value="ECO:0007669"/>
    <property type="project" value="UniProtKB-KW"/>
</dbReference>
<dbReference type="InterPro" id="IPR017850">
    <property type="entry name" value="Alkaline_phosphatase_core_sf"/>
</dbReference>
<dbReference type="InterPro" id="IPR050738">
    <property type="entry name" value="Sulfatase"/>
</dbReference>
<name>A0A5C5X392_9PLAN</name>
<evidence type="ECO:0000259" key="5">
    <source>
        <dbReference type="Pfam" id="PF00884"/>
    </source>
</evidence>
<evidence type="ECO:0000256" key="4">
    <source>
        <dbReference type="ARBA" id="ARBA00022837"/>
    </source>
</evidence>
<dbReference type="AlphaFoldDB" id="A0A5C5X392"/>
<keyword evidence="3 6" id="KW-0378">Hydrolase</keyword>
<dbReference type="PANTHER" id="PTHR42693:SF53">
    <property type="entry name" value="ENDO-4-O-SULFATASE"/>
    <property type="match status" value="1"/>
</dbReference>
<organism evidence="6 7">
    <name type="scientific">Thalassoglobus neptunius</name>
    <dbReference type="NCBI Taxonomy" id="1938619"/>
    <lineage>
        <taxon>Bacteria</taxon>
        <taxon>Pseudomonadati</taxon>
        <taxon>Planctomycetota</taxon>
        <taxon>Planctomycetia</taxon>
        <taxon>Planctomycetales</taxon>
        <taxon>Planctomycetaceae</taxon>
        <taxon>Thalassoglobus</taxon>
    </lineage>
</organism>
<dbReference type="PROSITE" id="PS00149">
    <property type="entry name" value="SULFATASE_2"/>
    <property type="match status" value="1"/>
</dbReference>
<comment type="caution">
    <text evidence="6">The sequence shown here is derived from an EMBL/GenBank/DDBJ whole genome shotgun (WGS) entry which is preliminary data.</text>
</comment>
<dbReference type="RefSeq" id="WP_197440805.1">
    <property type="nucleotide sequence ID" value="NZ_SIHI01000001.1"/>
</dbReference>